<evidence type="ECO:0000313" key="2">
    <source>
        <dbReference type="EMBL" id="GGP08876.1"/>
    </source>
</evidence>
<gene>
    <name evidence="2" type="ORF">GCM10012278_42070</name>
</gene>
<organism evidence="2 3">
    <name type="scientific">Nonomuraea glycinis</name>
    <dbReference type="NCBI Taxonomy" id="2047744"/>
    <lineage>
        <taxon>Bacteria</taxon>
        <taxon>Bacillati</taxon>
        <taxon>Actinomycetota</taxon>
        <taxon>Actinomycetes</taxon>
        <taxon>Streptosporangiales</taxon>
        <taxon>Streptosporangiaceae</taxon>
        <taxon>Nonomuraea</taxon>
    </lineage>
</organism>
<reference evidence="2" key="1">
    <citation type="journal article" date="2014" name="Int. J. Syst. Evol. Microbiol.">
        <title>Complete genome sequence of Corynebacterium casei LMG S-19264T (=DSM 44701T), isolated from a smear-ripened cheese.</title>
        <authorList>
            <consortium name="US DOE Joint Genome Institute (JGI-PGF)"/>
            <person name="Walter F."/>
            <person name="Albersmeier A."/>
            <person name="Kalinowski J."/>
            <person name="Ruckert C."/>
        </authorList>
    </citation>
    <scope>NUCLEOTIDE SEQUENCE</scope>
    <source>
        <strain evidence="2">CGMCC 4.7430</strain>
    </source>
</reference>
<accession>A0A918A8G4</accession>
<proteinExistence type="predicted"/>
<comment type="caution">
    <text evidence="2">The sequence shown here is derived from an EMBL/GenBank/DDBJ whole genome shotgun (WGS) entry which is preliminary data.</text>
</comment>
<dbReference type="EMBL" id="BMNK01000007">
    <property type="protein sequence ID" value="GGP08876.1"/>
    <property type="molecule type" value="Genomic_DNA"/>
</dbReference>
<evidence type="ECO:0000256" key="1">
    <source>
        <dbReference type="SAM" id="MobiDB-lite"/>
    </source>
</evidence>
<dbReference type="AlphaFoldDB" id="A0A918A8G4"/>
<reference evidence="2" key="2">
    <citation type="submission" date="2020-09" db="EMBL/GenBank/DDBJ databases">
        <authorList>
            <person name="Sun Q."/>
            <person name="Zhou Y."/>
        </authorList>
    </citation>
    <scope>NUCLEOTIDE SEQUENCE</scope>
    <source>
        <strain evidence="2">CGMCC 4.7430</strain>
    </source>
</reference>
<keyword evidence="3" id="KW-1185">Reference proteome</keyword>
<feature type="compositionally biased region" description="Gly residues" evidence="1">
    <location>
        <begin position="10"/>
        <end position="20"/>
    </location>
</feature>
<protein>
    <submittedName>
        <fullName evidence="2">Uncharacterized protein</fullName>
    </submittedName>
</protein>
<name>A0A918A8G4_9ACTN</name>
<sequence length="129" mass="13412">MPHRTLKEQVGGGSQAHGGAGVSRTRLLHCVHRQGSNDIDGLLVEVGPFEGWHEFGAQVLGLRNLVVIGGAGWHIPPTPDPNRAALAINSLSVVVSVDGASPPLAGPAIPATTVWLFAGSPRHPFTNPL</sequence>
<feature type="region of interest" description="Disordered" evidence="1">
    <location>
        <begin position="1"/>
        <end position="20"/>
    </location>
</feature>
<dbReference type="Proteomes" id="UP000660745">
    <property type="component" value="Unassembled WGS sequence"/>
</dbReference>
<evidence type="ECO:0000313" key="3">
    <source>
        <dbReference type="Proteomes" id="UP000660745"/>
    </source>
</evidence>